<dbReference type="Gene3D" id="3.30.70.360">
    <property type="match status" value="1"/>
</dbReference>
<dbReference type="Pfam" id="PF07687">
    <property type="entry name" value="M20_dimer"/>
    <property type="match status" value="1"/>
</dbReference>
<organism evidence="4 5">
    <name type="scientific">Sporothrix curviconia</name>
    <dbReference type="NCBI Taxonomy" id="1260050"/>
    <lineage>
        <taxon>Eukaryota</taxon>
        <taxon>Fungi</taxon>
        <taxon>Dikarya</taxon>
        <taxon>Ascomycota</taxon>
        <taxon>Pezizomycotina</taxon>
        <taxon>Sordariomycetes</taxon>
        <taxon>Sordariomycetidae</taxon>
        <taxon>Ophiostomatales</taxon>
        <taxon>Ophiostomataceae</taxon>
        <taxon>Sporothrix</taxon>
    </lineage>
</organism>
<dbReference type="PIRSF" id="PIRSF037226">
    <property type="entry name" value="Amidohydrolase_ACY1L2_prd"/>
    <property type="match status" value="1"/>
</dbReference>
<comment type="caution">
    <text evidence="4">The sequence shown here is derived from an EMBL/GenBank/DDBJ whole genome shotgun (WGS) entry which is preliminary data.</text>
</comment>
<sequence length="404" mass="43465">MAQDDLILASIDDLSSELKAINKKIYDNPELGLCEFLAHDNIVAFLRQQGHTVTEHAHGLETSMQAEYGSGGRVVTFNAEYDALPGIGHACGHNLIATASIAAFLAVAKALKVSGRPGRVRLLGTPAEENLGGKLRLVAAGAYDDVDACIMLHPGAESRHHGRAGTSYARTLANEKVRVHFSGKSAHASMYPWKGVNALDAVALTYSAVSMLRQQIRPDERIHCIVSDGGKAPNVIPDGTEMVYVIRSGTRRDAAILKERVLRCFEGAAIATGCTYETEDLFNYADMRPNKTICTLWAEAMESLGSPVNCDLNSQVPGMGSTDMGNVSYVCPGFHGFFGIPAAEGAYNHTAEFTKWAGTPEAHDRTIICAKGIALAGWRILESEDIASLVWADFDADEATARRV</sequence>
<evidence type="ECO:0000256" key="2">
    <source>
        <dbReference type="PIRNR" id="PIRNR037226"/>
    </source>
</evidence>
<dbReference type="SUPFAM" id="SSF55031">
    <property type="entry name" value="Bacterial exopeptidase dimerisation domain"/>
    <property type="match status" value="1"/>
</dbReference>
<dbReference type="InterPro" id="IPR002933">
    <property type="entry name" value="Peptidase_M20"/>
</dbReference>
<dbReference type="SUPFAM" id="SSF53187">
    <property type="entry name" value="Zn-dependent exopeptidases"/>
    <property type="match status" value="1"/>
</dbReference>
<evidence type="ECO:0000313" key="4">
    <source>
        <dbReference type="EMBL" id="CAK7232806.1"/>
    </source>
</evidence>
<dbReference type="InterPro" id="IPR052030">
    <property type="entry name" value="Peptidase_M20/M20A_hydrolases"/>
</dbReference>
<name>A0ABP0CP02_9PEZI</name>
<reference evidence="4 5" key="1">
    <citation type="submission" date="2024-01" db="EMBL/GenBank/DDBJ databases">
        <authorList>
            <person name="Allen C."/>
            <person name="Tagirdzhanova G."/>
        </authorList>
    </citation>
    <scope>NUCLEOTIDE SEQUENCE [LARGE SCALE GENOMIC DNA]</scope>
</reference>
<gene>
    <name evidence="4" type="ORF">SCUCBS95973_008381</name>
</gene>
<dbReference type="CDD" id="cd05672">
    <property type="entry name" value="M20_ACY1L2-like"/>
    <property type="match status" value="1"/>
</dbReference>
<feature type="domain" description="Peptidase M20 dimerisation" evidence="3">
    <location>
        <begin position="177"/>
        <end position="265"/>
    </location>
</feature>
<protein>
    <recommendedName>
        <fullName evidence="2">Peptidase M20 domain-containing protein 2</fullName>
    </recommendedName>
</protein>
<dbReference type="InterPro" id="IPR011650">
    <property type="entry name" value="Peptidase_M20_dimer"/>
</dbReference>
<dbReference type="NCBIfam" id="TIGR01891">
    <property type="entry name" value="amidohydrolases"/>
    <property type="match status" value="1"/>
</dbReference>
<evidence type="ECO:0000256" key="1">
    <source>
        <dbReference type="ARBA" id="ARBA00006247"/>
    </source>
</evidence>
<dbReference type="InterPro" id="IPR017144">
    <property type="entry name" value="Xaa-Arg_dipeptidase"/>
</dbReference>
<dbReference type="InterPro" id="IPR017439">
    <property type="entry name" value="Amidohydrolase"/>
</dbReference>
<dbReference type="Gene3D" id="3.40.630.10">
    <property type="entry name" value="Zn peptidases"/>
    <property type="match status" value="1"/>
</dbReference>
<evidence type="ECO:0000313" key="5">
    <source>
        <dbReference type="Proteomes" id="UP001642405"/>
    </source>
</evidence>
<comment type="similarity">
    <text evidence="1 2">Belongs to the peptidase M20A family.</text>
</comment>
<dbReference type="PANTHER" id="PTHR30575:SF0">
    <property type="entry name" value="XAA-ARG DIPEPTIDASE"/>
    <property type="match status" value="1"/>
</dbReference>
<dbReference type="InterPro" id="IPR036264">
    <property type="entry name" value="Bact_exopeptidase_dim_dom"/>
</dbReference>
<proteinExistence type="inferred from homology"/>
<dbReference type="EMBL" id="CAWUHB010000068">
    <property type="protein sequence ID" value="CAK7232806.1"/>
    <property type="molecule type" value="Genomic_DNA"/>
</dbReference>
<keyword evidence="5" id="KW-1185">Reference proteome</keyword>
<evidence type="ECO:0000259" key="3">
    <source>
        <dbReference type="Pfam" id="PF07687"/>
    </source>
</evidence>
<dbReference type="Proteomes" id="UP001642405">
    <property type="component" value="Unassembled WGS sequence"/>
</dbReference>
<accession>A0ABP0CP02</accession>
<dbReference type="PANTHER" id="PTHR30575">
    <property type="entry name" value="PEPTIDASE M20"/>
    <property type="match status" value="1"/>
</dbReference>
<dbReference type="Pfam" id="PF01546">
    <property type="entry name" value="Peptidase_M20"/>
    <property type="match status" value="1"/>
</dbReference>